<evidence type="ECO:0000313" key="9">
    <source>
        <dbReference type="EMBL" id="CRI19675.1"/>
    </source>
</evidence>
<evidence type="ECO:0000256" key="6">
    <source>
        <dbReference type="ARBA" id="ARBA00022989"/>
    </source>
</evidence>
<dbReference type="InterPro" id="IPR038770">
    <property type="entry name" value="Na+/solute_symporter_sf"/>
</dbReference>
<feature type="transmembrane region" description="Helical" evidence="8">
    <location>
        <begin position="188"/>
        <end position="206"/>
    </location>
</feature>
<feature type="transmembrane region" description="Helical" evidence="8">
    <location>
        <begin position="59"/>
        <end position="78"/>
    </location>
</feature>
<evidence type="ECO:0000256" key="7">
    <source>
        <dbReference type="ARBA" id="ARBA00023136"/>
    </source>
</evidence>
<sequence length="342" mass="38228">MIDYLILVCRKVHLIKNFKWKRGAFIGILEKFQTLIILLAVGSGILLGQIGVIERYAETLVVPFLFLMLYGLFLTIPLHQLKKAFLNIRFLGSSTIINFIWTPVLAWGLGAIFLSDHPALWIGFIMLMVTPCTDWYLAFTGIAKGNVSLSTSILPINLILQVVLLPIYLLLFAGSIETIPLPTLIESILIVLIFPFVLAHLTRFLLRRKEPVLSNIVIPFFSNAQIFFLSFAIMAMFASQGSYLLDHLEVIYILIIPILIFFIINYVLGRLVGRLLKFSYEDTVSLSLTIIARNSPVALAIAVTAFPNQPLIALTLVIGPLIELPILAIVSQVLLFTKMSGK</sequence>
<dbReference type="InterPro" id="IPR002657">
    <property type="entry name" value="BilAc:Na_symport/Acr3"/>
</dbReference>
<feature type="transmembrane region" description="Helical" evidence="8">
    <location>
        <begin position="120"/>
        <end position="142"/>
    </location>
</feature>
<evidence type="ECO:0000313" key="10">
    <source>
        <dbReference type="Proteomes" id="UP000236509"/>
    </source>
</evidence>
<feature type="transmembrane region" description="Helical" evidence="8">
    <location>
        <begin position="218"/>
        <end position="238"/>
    </location>
</feature>
<dbReference type="GO" id="GO:0015105">
    <property type="term" value="F:arsenite transmembrane transporter activity"/>
    <property type="evidence" value="ECO:0007669"/>
    <property type="project" value="TreeGrafter"/>
</dbReference>
<evidence type="ECO:0000256" key="2">
    <source>
        <dbReference type="ARBA" id="ARBA00010110"/>
    </source>
</evidence>
<comment type="caution">
    <text evidence="9">The sequence shown here is derived from an EMBL/GenBank/DDBJ whole genome shotgun (WGS) entry which is preliminary data.</text>
</comment>
<keyword evidence="5 8" id="KW-0812">Transmembrane</keyword>
<evidence type="ECO:0000256" key="4">
    <source>
        <dbReference type="ARBA" id="ARBA00022475"/>
    </source>
</evidence>
<evidence type="ECO:0000256" key="8">
    <source>
        <dbReference type="SAM" id="Phobius"/>
    </source>
</evidence>
<keyword evidence="10" id="KW-1185">Reference proteome</keyword>
<keyword evidence="4" id="KW-1003">Cell membrane</keyword>
<name>A0A7U7JSA1_9STAP</name>
<feature type="transmembrane region" description="Helical" evidence="8">
    <location>
        <begin position="154"/>
        <end position="176"/>
    </location>
</feature>
<comment type="similarity">
    <text evidence="2">Belongs to the arsenical resistance-3 (ACR3) (TC 2.A.59) family.</text>
</comment>
<dbReference type="Gene3D" id="1.20.1530.20">
    <property type="match status" value="1"/>
</dbReference>
<accession>A0A7U7JSA1</accession>
<feature type="transmembrane region" description="Helical" evidence="8">
    <location>
        <begin position="250"/>
        <end position="272"/>
    </location>
</feature>
<evidence type="ECO:0000256" key="3">
    <source>
        <dbReference type="ARBA" id="ARBA00022448"/>
    </source>
</evidence>
<dbReference type="PANTHER" id="PTHR43057:SF1">
    <property type="entry name" value="ARSENICAL-RESISTANCE PROTEIN 3"/>
    <property type="match status" value="1"/>
</dbReference>
<keyword evidence="6 8" id="KW-1133">Transmembrane helix</keyword>
<evidence type="ECO:0000256" key="1">
    <source>
        <dbReference type="ARBA" id="ARBA00004651"/>
    </source>
</evidence>
<dbReference type="GO" id="GO:0015104">
    <property type="term" value="F:antimonite transmembrane transporter activity"/>
    <property type="evidence" value="ECO:0007669"/>
    <property type="project" value="TreeGrafter"/>
</dbReference>
<organism evidence="9 10">
    <name type="scientific">Staphylococcus argenteus</name>
    <dbReference type="NCBI Taxonomy" id="985002"/>
    <lineage>
        <taxon>Bacteria</taxon>
        <taxon>Bacillati</taxon>
        <taxon>Bacillota</taxon>
        <taxon>Bacilli</taxon>
        <taxon>Bacillales</taxon>
        <taxon>Staphylococcaceae</taxon>
        <taxon>Staphylococcus</taxon>
    </lineage>
</organism>
<gene>
    <name evidence="9" type="ORF">BN1326_190004</name>
</gene>
<dbReference type="InterPro" id="IPR004706">
    <property type="entry name" value="Arsenical-R_Acr3"/>
</dbReference>
<dbReference type="PANTHER" id="PTHR43057">
    <property type="entry name" value="ARSENITE EFFLUX TRANSPORTER"/>
    <property type="match status" value="1"/>
</dbReference>
<keyword evidence="7 8" id="KW-0472">Membrane</keyword>
<dbReference type="EMBL" id="CVOU01000011">
    <property type="protein sequence ID" value="CRI19675.1"/>
    <property type="molecule type" value="Genomic_DNA"/>
</dbReference>
<dbReference type="GO" id="GO:0005886">
    <property type="term" value="C:plasma membrane"/>
    <property type="evidence" value="ECO:0007669"/>
    <property type="project" value="UniProtKB-SubCell"/>
</dbReference>
<comment type="subcellular location">
    <subcellularLocation>
        <location evidence="1">Cell membrane</location>
        <topology evidence="1">Multi-pass membrane protein</topology>
    </subcellularLocation>
</comment>
<dbReference type="AlphaFoldDB" id="A0A7U7JSA1"/>
<protein>
    <submittedName>
        <fullName evidence="9">Arsenical-resistance protein ACR3</fullName>
    </submittedName>
</protein>
<proteinExistence type="inferred from homology"/>
<feature type="transmembrane region" description="Helical" evidence="8">
    <location>
        <begin position="32"/>
        <end position="53"/>
    </location>
</feature>
<evidence type="ECO:0000256" key="5">
    <source>
        <dbReference type="ARBA" id="ARBA00022692"/>
    </source>
</evidence>
<dbReference type="GO" id="GO:0015297">
    <property type="term" value="F:antiporter activity"/>
    <property type="evidence" value="ECO:0007669"/>
    <property type="project" value="InterPro"/>
</dbReference>
<reference evidence="9 10" key="1">
    <citation type="submission" date="2015-04" db="EMBL/GenBank/DDBJ databases">
        <authorList>
            <person name="Cao L."/>
            <person name="Gao C.H."/>
        </authorList>
    </citation>
    <scope>NUCLEOTIDE SEQUENCE [LARGE SCALE GENOMIC DNA]</scope>
    <source>
        <strain evidence="9 10">SH3</strain>
    </source>
</reference>
<feature type="transmembrane region" description="Helical" evidence="8">
    <location>
        <begin position="284"/>
        <end position="306"/>
    </location>
</feature>
<keyword evidence="3" id="KW-0813">Transport</keyword>
<dbReference type="Proteomes" id="UP000236509">
    <property type="component" value="Unassembled WGS sequence"/>
</dbReference>
<feature type="transmembrane region" description="Helical" evidence="8">
    <location>
        <begin position="312"/>
        <end position="336"/>
    </location>
</feature>
<dbReference type="Pfam" id="PF01758">
    <property type="entry name" value="SBF"/>
    <property type="match status" value="1"/>
</dbReference>
<feature type="transmembrane region" description="Helical" evidence="8">
    <location>
        <begin position="90"/>
        <end position="114"/>
    </location>
</feature>